<evidence type="ECO:0000256" key="3">
    <source>
        <dbReference type="ARBA" id="ARBA00022729"/>
    </source>
</evidence>
<evidence type="ECO:0000256" key="2">
    <source>
        <dbReference type="ARBA" id="ARBA00022525"/>
    </source>
</evidence>
<evidence type="ECO:0000256" key="1">
    <source>
        <dbReference type="ARBA" id="ARBA00007257"/>
    </source>
</evidence>
<gene>
    <name evidence="5" type="ORF">HMPREF0083_00491</name>
</gene>
<feature type="region of interest" description="Disordered" evidence="4">
    <location>
        <begin position="29"/>
        <end position="51"/>
    </location>
</feature>
<evidence type="ECO:0000313" key="6">
    <source>
        <dbReference type="Proteomes" id="UP000016511"/>
    </source>
</evidence>
<accession>U1XA38</accession>
<dbReference type="Pfam" id="PF13620">
    <property type="entry name" value="CarboxypepD_reg"/>
    <property type="match status" value="3"/>
</dbReference>
<protein>
    <submittedName>
        <fullName evidence="5">Cna protein B-type domain protein</fullName>
    </submittedName>
</protein>
<dbReference type="Gene3D" id="2.60.40.1120">
    <property type="entry name" value="Carboxypeptidase-like, regulatory domain"/>
    <property type="match status" value="3"/>
</dbReference>
<dbReference type="Proteomes" id="UP000016511">
    <property type="component" value="Unassembled WGS sequence"/>
</dbReference>
<dbReference type="PATRIC" id="fig|649747.3.peg.445"/>
<dbReference type="PANTHER" id="PTHR36108:SF13">
    <property type="entry name" value="COLOSSIN-B-RELATED"/>
    <property type="match status" value="1"/>
</dbReference>
<reference evidence="5 6" key="1">
    <citation type="submission" date="2013-08" db="EMBL/GenBank/DDBJ databases">
        <authorList>
            <person name="Weinstock G."/>
            <person name="Sodergren E."/>
            <person name="Wylie T."/>
            <person name="Fulton L."/>
            <person name="Fulton R."/>
            <person name="Fronick C."/>
            <person name="O'Laughlin M."/>
            <person name="Godfrey J."/>
            <person name="Miner T."/>
            <person name="Herter B."/>
            <person name="Appelbaum E."/>
            <person name="Cordes M."/>
            <person name="Lek S."/>
            <person name="Wollam A."/>
            <person name="Pepin K.H."/>
            <person name="Palsikar V.B."/>
            <person name="Mitreva M."/>
            <person name="Wilson R.K."/>
        </authorList>
    </citation>
    <scope>NUCLEOTIDE SEQUENCE [LARGE SCALE GENOMIC DNA]</scope>
    <source>
        <strain evidence="5 6">ATCC 12856</strain>
    </source>
</reference>
<keyword evidence="6" id="KW-1185">Reference proteome</keyword>
<dbReference type="HOGENOM" id="CLU_083255_0_0_9"/>
<dbReference type="SUPFAM" id="SSF49478">
    <property type="entry name" value="Cna protein B-type domain"/>
    <property type="match status" value="1"/>
</dbReference>
<proteinExistence type="inferred from homology"/>
<sequence>MYGGMKMAFEEKYSLEPSEQFNLVGREEKNEDLQLSPSIEPDSGSISGTVHGSDGTPIAGATIKLFDNTGQSFEHVNSNSSGLFDFARIPAGSYFITASKPGFLTPSRIPVSVIQNGSASVDITMSVDPNANSNVLYGIVFDTSNNKPVDNATVELFLVQSPEPVSQGRVLTNAEGQYLFADLPDGDYFVTANKAGYLTTRSSQVHLTNKEYASLNINLNANPDDNTGTISGIIKDQQTGIPIANATVALYSVSGSVEKIVQITRTNAGGLYLFGDLPQGQYKVKATVQTAT</sequence>
<dbReference type="AlphaFoldDB" id="U1XA38"/>
<organism evidence="5 6">
    <name type="scientific">Aneurinibacillus aneurinilyticus ATCC 12856</name>
    <dbReference type="NCBI Taxonomy" id="649747"/>
    <lineage>
        <taxon>Bacteria</taxon>
        <taxon>Bacillati</taxon>
        <taxon>Bacillota</taxon>
        <taxon>Bacilli</taxon>
        <taxon>Bacillales</taxon>
        <taxon>Paenibacillaceae</taxon>
        <taxon>Aneurinibacillus group</taxon>
        <taxon>Aneurinibacillus</taxon>
    </lineage>
</organism>
<keyword evidence="2" id="KW-0964">Secreted</keyword>
<dbReference type="PANTHER" id="PTHR36108">
    <property type="entry name" value="COLOSSIN-B-RELATED"/>
    <property type="match status" value="1"/>
</dbReference>
<keyword evidence="3" id="KW-0732">Signal</keyword>
<comment type="caution">
    <text evidence="5">The sequence shown here is derived from an EMBL/GenBank/DDBJ whole genome shotgun (WGS) entry which is preliminary data.</text>
</comment>
<evidence type="ECO:0000313" key="5">
    <source>
        <dbReference type="EMBL" id="ERI11408.1"/>
    </source>
</evidence>
<dbReference type="InterPro" id="IPR008969">
    <property type="entry name" value="CarboxyPept-like_regulatory"/>
</dbReference>
<dbReference type="eggNOG" id="COG4932">
    <property type="taxonomic scope" value="Bacteria"/>
</dbReference>
<comment type="similarity">
    <text evidence="1">Belongs to the serine-aspartate repeat-containing protein (SDr) family.</text>
</comment>
<dbReference type="SUPFAM" id="SSF49464">
    <property type="entry name" value="Carboxypeptidase regulatory domain-like"/>
    <property type="match status" value="2"/>
</dbReference>
<evidence type="ECO:0000256" key="4">
    <source>
        <dbReference type="SAM" id="MobiDB-lite"/>
    </source>
</evidence>
<dbReference type="STRING" id="649747.HMPREF0083_00491"/>
<dbReference type="EMBL" id="AWSJ01000039">
    <property type="protein sequence ID" value="ERI11408.1"/>
    <property type="molecule type" value="Genomic_DNA"/>
</dbReference>
<name>U1XA38_ANEAE</name>